<dbReference type="PROSITE" id="PS51257">
    <property type="entry name" value="PROKAR_LIPOPROTEIN"/>
    <property type="match status" value="1"/>
</dbReference>
<gene>
    <name evidence="3" type="ORF">DES54_1608</name>
</gene>
<feature type="chain" id="PRO_5017033239" evidence="2">
    <location>
        <begin position="19"/>
        <end position="221"/>
    </location>
</feature>
<keyword evidence="4" id="KW-1185">Reference proteome</keyword>
<feature type="signal peptide" evidence="2">
    <location>
        <begin position="1"/>
        <end position="18"/>
    </location>
</feature>
<keyword evidence="1" id="KW-0802">TPR repeat</keyword>
<dbReference type="EMBL" id="QNRY01000060">
    <property type="protein sequence ID" value="RBP57723.1"/>
    <property type="molecule type" value="Genomic_DNA"/>
</dbReference>
<keyword evidence="2" id="KW-0732">Signal</keyword>
<dbReference type="Pfam" id="PF13181">
    <property type="entry name" value="TPR_8"/>
    <property type="match status" value="1"/>
</dbReference>
<dbReference type="PROSITE" id="PS50005">
    <property type="entry name" value="TPR"/>
    <property type="match status" value="1"/>
</dbReference>
<evidence type="ECO:0000256" key="1">
    <source>
        <dbReference type="PROSITE-ProRule" id="PRU00339"/>
    </source>
</evidence>
<dbReference type="RefSeq" id="WP_113869414.1">
    <property type="nucleotide sequence ID" value="NZ_AGJP01000001.1"/>
</dbReference>
<evidence type="ECO:0000313" key="4">
    <source>
        <dbReference type="Proteomes" id="UP000253046"/>
    </source>
</evidence>
<reference evidence="3 4" key="1">
    <citation type="submission" date="2018-06" db="EMBL/GenBank/DDBJ databases">
        <title>Genomic Encyclopedia of Type Strains, Phase IV (KMG-IV): sequencing the most valuable type-strain genomes for metagenomic binning, comparative biology and taxonomic classification.</title>
        <authorList>
            <person name="Goeker M."/>
        </authorList>
    </citation>
    <scope>NUCLEOTIDE SEQUENCE [LARGE SCALE GENOMIC DNA]</scope>
    <source>
        <strain evidence="3 4">DSM 30166</strain>
    </source>
</reference>
<comment type="caution">
    <text evidence="3">The sequence shown here is derived from an EMBL/GenBank/DDBJ whole genome shotgun (WGS) entry which is preliminary data.</text>
</comment>
<proteinExistence type="predicted"/>
<dbReference type="Gene3D" id="1.25.40.10">
    <property type="entry name" value="Tetratricopeptide repeat domain"/>
    <property type="match status" value="1"/>
</dbReference>
<dbReference type="SUPFAM" id="SSF48452">
    <property type="entry name" value="TPR-like"/>
    <property type="match status" value="2"/>
</dbReference>
<dbReference type="OrthoDB" id="6288012at2"/>
<name>A0A366HXQ1_9GAMM</name>
<dbReference type="AlphaFoldDB" id="A0A366HXQ1"/>
<evidence type="ECO:0000313" key="3">
    <source>
        <dbReference type="EMBL" id="RBP57723.1"/>
    </source>
</evidence>
<sequence>MSRLRWFLLLTVLSSCWAQSSGIQNELYSAQTSAWLEDVINEYKPLAEKDIQALKIIGIAYHQLALDEKNKASEQAVAYLERYCSSASDDMLALAYLGSSYAMLARDSSVVYKKITYVNKGLAMLDKAVNSAGDNYQVRVIRASIAYSVPEMFDRKKMAFNDYLYLTTHFSLSVTHQSEFYYKLGVLADHEGNHSQAVEFFKKSISADDKSEWAKKSKGKL</sequence>
<dbReference type="InterPro" id="IPR011990">
    <property type="entry name" value="TPR-like_helical_dom_sf"/>
</dbReference>
<protein>
    <submittedName>
        <fullName evidence="3">Tetratricopeptide repeat protein</fullName>
    </submittedName>
</protein>
<accession>A0A366HXQ1</accession>
<evidence type="ECO:0000256" key="2">
    <source>
        <dbReference type="SAM" id="SignalP"/>
    </source>
</evidence>
<dbReference type="InterPro" id="IPR019734">
    <property type="entry name" value="TPR_rpt"/>
</dbReference>
<dbReference type="Proteomes" id="UP000253046">
    <property type="component" value="Unassembled WGS sequence"/>
</dbReference>
<feature type="repeat" description="TPR" evidence="1">
    <location>
        <begin position="178"/>
        <end position="211"/>
    </location>
</feature>
<organism evidence="3 4">
    <name type="scientific">Brenneria salicis ATCC 15712 = DSM 30166</name>
    <dbReference type="NCBI Taxonomy" id="714314"/>
    <lineage>
        <taxon>Bacteria</taxon>
        <taxon>Pseudomonadati</taxon>
        <taxon>Pseudomonadota</taxon>
        <taxon>Gammaproteobacteria</taxon>
        <taxon>Enterobacterales</taxon>
        <taxon>Pectobacteriaceae</taxon>
        <taxon>Brenneria</taxon>
    </lineage>
</organism>